<keyword evidence="7 10" id="KW-0546">Nucleotide metabolism</keyword>
<feature type="binding site" evidence="10">
    <location>
        <begin position="21"/>
        <end position="26"/>
    </location>
    <ligand>
        <name>substrate</name>
    </ligand>
</feature>
<protein>
    <recommendedName>
        <fullName evidence="10">dITP/XTP pyrophosphatase</fullName>
        <ecNumber evidence="10">3.6.1.66</ecNumber>
    </recommendedName>
    <alternativeName>
        <fullName evidence="10">Non-canonical purine NTP pyrophosphatase</fullName>
    </alternativeName>
    <alternativeName>
        <fullName evidence="10">Non-standard purine NTP pyrophosphatase</fullName>
    </alternativeName>
    <alternativeName>
        <fullName evidence="10">Nucleoside-triphosphate diphosphatase</fullName>
    </alternativeName>
    <alternativeName>
        <fullName evidence="10">Nucleoside-triphosphate pyrophosphatase</fullName>
        <shortName evidence="10">NTPase</shortName>
    </alternativeName>
</protein>
<evidence type="ECO:0000256" key="1">
    <source>
        <dbReference type="ARBA" id="ARBA00008023"/>
    </source>
</evidence>
<dbReference type="GO" id="GO:0035870">
    <property type="term" value="F:dITP diphosphatase activity"/>
    <property type="evidence" value="ECO:0007669"/>
    <property type="project" value="UniProtKB-UniRule"/>
</dbReference>
<feature type="binding site" evidence="10">
    <location>
        <position position="79"/>
    </location>
    <ligand>
        <name>Mg(2+)</name>
        <dbReference type="ChEBI" id="CHEBI:18420"/>
    </ligand>
</feature>
<dbReference type="PANTHER" id="PTHR11067:SF9">
    <property type="entry name" value="INOSINE TRIPHOSPHATE PYROPHOSPHATASE"/>
    <property type="match status" value="1"/>
</dbReference>
<dbReference type="InterPro" id="IPR029001">
    <property type="entry name" value="ITPase-like_fam"/>
</dbReference>
<keyword evidence="5 10" id="KW-0378">Hydrolase</keyword>
<comment type="catalytic activity">
    <reaction evidence="9 10">
        <text>XTP + H2O = XMP + diphosphate + H(+)</text>
        <dbReference type="Rhea" id="RHEA:28610"/>
        <dbReference type="ChEBI" id="CHEBI:15377"/>
        <dbReference type="ChEBI" id="CHEBI:15378"/>
        <dbReference type="ChEBI" id="CHEBI:33019"/>
        <dbReference type="ChEBI" id="CHEBI:57464"/>
        <dbReference type="ChEBI" id="CHEBI:61314"/>
        <dbReference type="EC" id="3.6.1.66"/>
    </reaction>
</comment>
<dbReference type="GO" id="GO:0046872">
    <property type="term" value="F:metal ion binding"/>
    <property type="evidence" value="ECO:0007669"/>
    <property type="project" value="UniProtKB-KW"/>
</dbReference>
<dbReference type="NCBIfam" id="TIGR00042">
    <property type="entry name" value="RdgB/HAM1 family non-canonical purine NTP pyrophosphatase"/>
    <property type="match status" value="1"/>
</dbReference>
<evidence type="ECO:0000256" key="6">
    <source>
        <dbReference type="ARBA" id="ARBA00022842"/>
    </source>
</evidence>
<dbReference type="InterPro" id="IPR002637">
    <property type="entry name" value="RdgB/HAM1"/>
</dbReference>
<evidence type="ECO:0000256" key="11">
    <source>
        <dbReference type="RuleBase" id="RU003781"/>
    </source>
</evidence>
<dbReference type="GO" id="GO:0017111">
    <property type="term" value="F:ribonucleoside triphosphate phosphatase activity"/>
    <property type="evidence" value="ECO:0007669"/>
    <property type="project" value="InterPro"/>
</dbReference>
<dbReference type="PANTHER" id="PTHR11067">
    <property type="entry name" value="INOSINE TRIPHOSPHATE PYROPHOSPHATASE/HAM1 PROTEIN"/>
    <property type="match status" value="1"/>
</dbReference>
<proteinExistence type="inferred from homology"/>
<comment type="subunit">
    <text evidence="2 10">Homodimer.</text>
</comment>
<gene>
    <name evidence="12" type="primary">rdgB</name>
    <name evidence="12" type="ORF">ENT77_00020</name>
</gene>
<comment type="caution">
    <text evidence="12">The sequence shown here is derived from an EMBL/GenBank/DDBJ whole genome shotgun (WGS) entry which is preliminary data.</text>
</comment>
<feature type="binding site" evidence="10">
    <location>
        <position position="183"/>
    </location>
    <ligand>
        <name>substrate</name>
    </ligand>
</feature>
<keyword evidence="4 10" id="KW-0547">Nucleotide-binding</keyword>
<organism evidence="12">
    <name type="scientific">Fervidobacterium thailandense</name>
    <dbReference type="NCBI Taxonomy" id="1008305"/>
    <lineage>
        <taxon>Bacteria</taxon>
        <taxon>Thermotogati</taxon>
        <taxon>Thermotogota</taxon>
        <taxon>Thermotogae</taxon>
        <taxon>Thermotogales</taxon>
        <taxon>Fervidobacteriaceae</taxon>
        <taxon>Fervidobacterium</taxon>
    </lineage>
</organism>
<dbReference type="GO" id="GO:0000166">
    <property type="term" value="F:nucleotide binding"/>
    <property type="evidence" value="ECO:0007669"/>
    <property type="project" value="UniProtKB-KW"/>
</dbReference>
<evidence type="ECO:0000313" key="12">
    <source>
        <dbReference type="EMBL" id="HGU39583.1"/>
    </source>
</evidence>
<feature type="binding site" evidence="10">
    <location>
        <begin position="160"/>
        <end position="163"/>
    </location>
    <ligand>
        <name>substrate</name>
    </ligand>
</feature>
<dbReference type="GO" id="GO:0036222">
    <property type="term" value="F:XTP diphosphatase activity"/>
    <property type="evidence" value="ECO:0007669"/>
    <property type="project" value="UniProtKB-UniRule"/>
</dbReference>
<name>A0A7C4VS97_9BACT</name>
<evidence type="ECO:0000256" key="10">
    <source>
        <dbReference type="HAMAP-Rule" id="MF_01405"/>
    </source>
</evidence>
<feature type="active site" description="Proton acceptor" evidence="10">
    <location>
        <position position="79"/>
    </location>
</feature>
<accession>A0A7C4VS97</accession>
<dbReference type="InterPro" id="IPR020922">
    <property type="entry name" value="dITP/XTP_pyrophosphatase"/>
</dbReference>
<feature type="binding site" evidence="10">
    <location>
        <position position="80"/>
    </location>
    <ligand>
        <name>substrate</name>
    </ligand>
</feature>
<reference evidence="12" key="1">
    <citation type="journal article" date="2020" name="mSystems">
        <title>Genome- and Community-Level Interaction Insights into Carbon Utilization and Element Cycling Functions of Hydrothermarchaeota in Hydrothermal Sediment.</title>
        <authorList>
            <person name="Zhou Z."/>
            <person name="Liu Y."/>
            <person name="Xu W."/>
            <person name="Pan J."/>
            <person name="Luo Z.H."/>
            <person name="Li M."/>
        </authorList>
    </citation>
    <scope>NUCLEOTIDE SEQUENCE [LARGE SCALE GENOMIC DNA]</scope>
    <source>
        <strain evidence="12">SpSt-609</strain>
    </source>
</reference>
<dbReference type="GO" id="GO:0009117">
    <property type="term" value="P:nucleotide metabolic process"/>
    <property type="evidence" value="ECO:0007669"/>
    <property type="project" value="UniProtKB-KW"/>
</dbReference>
<feature type="binding site" evidence="10">
    <location>
        <begin position="188"/>
        <end position="189"/>
    </location>
    <ligand>
        <name>substrate</name>
    </ligand>
</feature>
<dbReference type="HAMAP" id="MF_01405">
    <property type="entry name" value="Non_canon_purine_NTPase"/>
    <property type="match status" value="1"/>
</dbReference>
<keyword evidence="3 10" id="KW-0479">Metal-binding</keyword>
<dbReference type="GO" id="GO:0005829">
    <property type="term" value="C:cytosol"/>
    <property type="evidence" value="ECO:0007669"/>
    <property type="project" value="TreeGrafter"/>
</dbReference>
<comment type="function">
    <text evidence="10">Pyrophosphatase that catalyzes the hydrolysis of nucleoside triphosphates to their monophosphate derivatives, with a high preference for the non-canonical purine nucleotides XTP (xanthosine triphosphate), dITP (deoxyinosine triphosphate) and ITP. Seems to function as a house-cleaning enzyme that removes non-canonical purine nucleotides from the nucleotide pool, thus preventing their incorporation into DNA/RNA and avoiding chromosomal lesions.</text>
</comment>
<evidence type="ECO:0000256" key="8">
    <source>
        <dbReference type="ARBA" id="ARBA00051875"/>
    </source>
</evidence>
<comment type="catalytic activity">
    <reaction evidence="8 10">
        <text>dITP + H2O = dIMP + diphosphate + H(+)</text>
        <dbReference type="Rhea" id="RHEA:28342"/>
        <dbReference type="ChEBI" id="CHEBI:15377"/>
        <dbReference type="ChEBI" id="CHEBI:15378"/>
        <dbReference type="ChEBI" id="CHEBI:33019"/>
        <dbReference type="ChEBI" id="CHEBI:61194"/>
        <dbReference type="ChEBI" id="CHEBI:61382"/>
        <dbReference type="EC" id="3.6.1.66"/>
    </reaction>
</comment>
<evidence type="ECO:0000256" key="5">
    <source>
        <dbReference type="ARBA" id="ARBA00022801"/>
    </source>
</evidence>
<evidence type="ECO:0000256" key="2">
    <source>
        <dbReference type="ARBA" id="ARBA00011738"/>
    </source>
</evidence>
<evidence type="ECO:0000256" key="9">
    <source>
        <dbReference type="ARBA" id="ARBA00052017"/>
    </source>
</evidence>
<keyword evidence="6 10" id="KW-0460">Magnesium</keyword>
<evidence type="ECO:0000256" key="3">
    <source>
        <dbReference type="ARBA" id="ARBA00022723"/>
    </source>
</evidence>
<dbReference type="CDD" id="cd00515">
    <property type="entry name" value="HAM1"/>
    <property type="match status" value="1"/>
</dbReference>
<sequence>MNVLNNTEPANQEKVKIYIASKNNHKIEEIKLVVPEFVELETVNWEIDVEETGETFIENSIIKALEYGKEIGQPVIADDSGLSIDVLGGFPGVMSARYLEGASYVEKMESILQLMRNYEERSAKFVCAATYFNPIKNFLISVEGYVEGTISREIRGDKGFGYDPIFIPKGYDKTFGELGEEVKKHISHRSVAFKKLFEFLMKVGEIVI</sequence>
<evidence type="ECO:0000256" key="7">
    <source>
        <dbReference type="ARBA" id="ARBA00023080"/>
    </source>
</evidence>
<dbReference type="GO" id="GO:0036220">
    <property type="term" value="F:ITP diphosphatase activity"/>
    <property type="evidence" value="ECO:0007669"/>
    <property type="project" value="UniProtKB-UniRule"/>
</dbReference>
<comment type="catalytic activity">
    <reaction evidence="10">
        <text>ITP + H2O = IMP + diphosphate + H(+)</text>
        <dbReference type="Rhea" id="RHEA:29399"/>
        <dbReference type="ChEBI" id="CHEBI:15377"/>
        <dbReference type="ChEBI" id="CHEBI:15378"/>
        <dbReference type="ChEBI" id="CHEBI:33019"/>
        <dbReference type="ChEBI" id="CHEBI:58053"/>
        <dbReference type="ChEBI" id="CHEBI:61402"/>
        <dbReference type="EC" id="3.6.1.66"/>
    </reaction>
</comment>
<comment type="cofactor">
    <cofactor evidence="10">
        <name>Mg(2+)</name>
        <dbReference type="ChEBI" id="CHEBI:18420"/>
    </cofactor>
    <text evidence="10">Binds 1 Mg(2+) ion per subunit.</text>
</comment>
<dbReference type="EC" id="3.6.1.66" evidence="10"/>
<dbReference type="FunFam" id="3.90.950.10:FF:000001">
    <property type="entry name" value="dITP/XTP pyrophosphatase"/>
    <property type="match status" value="1"/>
</dbReference>
<dbReference type="Pfam" id="PF01725">
    <property type="entry name" value="Ham1p_like"/>
    <property type="match status" value="1"/>
</dbReference>
<feature type="binding site" evidence="10">
    <location>
        <position position="50"/>
    </location>
    <ligand>
        <name>Mg(2+)</name>
        <dbReference type="ChEBI" id="CHEBI:18420"/>
    </ligand>
</feature>
<comment type="similarity">
    <text evidence="1 10 11">Belongs to the HAM1 NTPase family.</text>
</comment>
<dbReference type="AlphaFoldDB" id="A0A7C4VS97"/>
<evidence type="ECO:0000256" key="4">
    <source>
        <dbReference type="ARBA" id="ARBA00022741"/>
    </source>
</evidence>
<dbReference type="GO" id="GO:0009146">
    <property type="term" value="P:purine nucleoside triphosphate catabolic process"/>
    <property type="evidence" value="ECO:0007669"/>
    <property type="project" value="UniProtKB-UniRule"/>
</dbReference>
<dbReference type="Gene3D" id="3.90.950.10">
    <property type="match status" value="1"/>
</dbReference>
<dbReference type="SUPFAM" id="SSF52972">
    <property type="entry name" value="ITPase-like"/>
    <property type="match status" value="1"/>
</dbReference>
<dbReference type="EMBL" id="DSZY01000001">
    <property type="protein sequence ID" value="HGU39583.1"/>
    <property type="molecule type" value="Genomic_DNA"/>
</dbReference>